<feature type="compositionally biased region" description="Basic residues" evidence="4">
    <location>
        <begin position="104"/>
        <end position="114"/>
    </location>
</feature>
<dbReference type="EMBL" id="SIDB01000010">
    <property type="protein sequence ID" value="KAI3427225.1"/>
    <property type="molecule type" value="Genomic_DNA"/>
</dbReference>
<feature type="compositionally biased region" description="Polar residues" evidence="4">
    <location>
        <begin position="591"/>
        <end position="604"/>
    </location>
</feature>
<dbReference type="GO" id="GO:0003682">
    <property type="term" value="F:chromatin binding"/>
    <property type="evidence" value="ECO:0007669"/>
    <property type="project" value="TreeGrafter"/>
</dbReference>
<evidence type="ECO:0000256" key="4">
    <source>
        <dbReference type="SAM" id="MobiDB-lite"/>
    </source>
</evidence>
<keyword evidence="6" id="KW-1185">Reference proteome</keyword>
<proteinExistence type="predicted"/>
<feature type="region of interest" description="Disordered" evidence="4">
    <location>
        <begin position="94"/>
        <end position="205"/>
    </location>
</feature>
<feature type="compositionally biased region" description="Acidic residues" evidence="4">
    <location>
        <begin position="119"/>
        <end position="166"/>
    </location>
</feature>
<dbReference type="OrthoDB" id="515438at2759"/>
<dbReference type="GO" id="GO:0000151">
    <property type="term" value="C:ubiquitin ligase complex"/>
    <property type="evidence" value="ECO:0007669"/>
    <property type="project" value="InterPro"/>
</dbReference>
<reference evidence="5" key="2">
    <citation type="submission" date="2020-11" db="EMBL/GenBank/DDBJ databases">
        <authorList>
            <person name="Cecchin M."/>
            <person name="Marcolungo L."/>
            <person name="Rossato M."/>
            <person name="Girolomoni L."/>
            <person name="Cosentino E."/>
            <person name="Cuine S."/>
            <person name="Li-Beisson Y."/>
            <person name="Delledonne M."/>
            <person name="Ballottari M."/>
        </authorList>
    </citation>
    <scope>NUCLEOTIDE SEQUENCE</scope>
    <source>
        <strain evidence="5">211/11P</strain>
        <tissue evidence="5">Whole cell</tissue>
    </source>
</reference>
<feature type="compositionally biased region" description="Low complexity" evidence="4">
    <location>
        <begin position="94"/>
        <end position="103"/>
    </location>
</feature>
<evidence type="ECO:0000313" key="6">
    <source>
        <dbReference type="Proteomes" id="UP001055712"/>
    </source>
</evidence>
<dbReference type="InterPro" id="IPR043540">
    <property type="entry name" value="RING1/RING2"/>
</dbReference>
<organism evidence="5 6">
    <name type="scientific">Chlorella vulgaris</name>
    <name type="common">Green alga</name>
    <dbReference type="NCBI Taxonomy" id="3077"/>
    <lineage>
        <taxon>Eukaryota</taxon>
        <taxon>Viridiplantae</taxon>
        <taxon>Chlorophyta</taxon>
        <taxon>core chlorophytes</taxon>
        <taxon>Trebouxiophyceae</taxon>
        <taxon>Chlorellales</taxon>
        <taxon>Chlorellaceae</taxon>
        <taxon>Chlorella clade</taxon>
        <taxon>Chlorella</taxon>
    </lineage>
</organism>
<evidence type="ECO:0000256" key="3">
    <source>
        <dbReference type="ARBA" id="ARBA00022679"/>
    </source>
</evidence>
<keyword evidence="3" id="KW-0808">Transferase</keyword>
<comment type="caution">
    <text evidence="5">The sequence shown here is derived from an EMBL/GenBank/DDBJ whole genome shotgun (WGS) entry which is preliminary data.</text>
</comment>
<dbReference type="PANTHER" id="PTHR46076:SF3">
    <property type="entry name" value="E3 UBIQUITIN-PROTEIN LIGASE RING1"/>
    <property type="match status" value="1"/>
</dbReference>
<dbReference type="PANTHER" id="PTHR46076">
    <property type="entry name" value="E3 UBIQUITIN-PROTEIN LIGASE RING1 / RING 2 FAMILY MEMBER"/>
    <property type="match status" value="1"/>
</dbReference>
<reference evidence="5" key="1">
    <citation type="journal article" date="2019" name="Plant J.">
        <title>Chlorella vulgaris genome assembly and annotation reveals the molecular basis for metabolic acclimation to high light conditions.</title>
        <authorList>
            <person name="Cecchin M."/>
            <person name="Marcolungo L."/>
            <person name="Rossato M."/>
            <person name="Girolomoni L."/>
            <person name="Cosentino E."/>
            <person name="Cuine S."/>
            <person name="Li-Beisson Y."/>
            <person name="Delledonne M."/>
            <person name="Ballottari M."/>
        </authorList>
    </citation>
    <scope>NUCLEOTIDE SEQUENCE</scope>
    <source>
        <strain evidence="5">211/11P</strain>
    </source>
</reference>
<accession>A0A9D4TJK9</accession>
<feature type="compositionally biased region" description="Low complexity" evidence="4">
    <location>
        <begin position="605"/>
        <end position="619"/>
    </location>
</feature>
<feature type="compositionally biased region" description="Low complexity" evidence="4">
    <location>
        <begin position="196"/>
        <end position="205"/>
    </location>
</feature>
<sequence>MTSIVELIKAGLLAPEARALRLFVATPAKLIRYRADLLDDGSVLTSQMRTWYPTVHHWFQFRVQRNGLNTDSIDIDRVVEYKGKPLTHYMEQLQQLQRQQQQRRQQRQRRQRQRQQRDEEAEWEDSSSSEEEAEDTYEEQDDEEEEPSDKEEQEEEEEGEEGEEEVSVPHSRSHRAAGHSAVPTQRQRQQVAGEPGAEQASLPGAAAALARQQSALAALGDVAEPLEKIQAHAEFQQTPGGNLVLCHGLSPDVEHCAKARWKAFASKRQPSSGSHKIPREAGWRVRDILSAARVGDNAEEEPWLPMALDSCARALEQHLRLGPGERRFSCGSLLKQLPSDPPVSDAVEVCTVPETDVRVALRGKKGLSVKQGVGELPAGTFIGWYRGEIRFKYDHDLYASKPPTTWPETCPVLWEAAVGSYVVETESWKYMDKHEKSEGNKWDQNLDYTLHCSAYGCGNATMRANAPQVNPFEVGGEGARDANCDVRAVLVGGWPFKAMFTTKAVKAGQQLLYDYGHGYWSAMLKELQTLERLWFEIREKERAQKSAKVAEDKLAKLQALHEQLKQQAARQEAADSSEQPRQAKVRRFNPPTRNEVQQRQAGNTVQRQQPAPVEQQPPVDFMDLTLSD</sequence>
<dbReference type="GO" id="GO:0061630">
    <property type="term" value="F:ubiquitin protein ligase activity"/>
    <property type="evidence" value="ECO:0007669"/>
    <property type="project" value="UniProtKB-EC"/>
</dbReference>
<dbReference type="GO" id="GO:0031519">
    <property type="term" value="C:PcG protein complex"/>
    <property type="evidence" value="ECO:0007669"/>
    <property type="project" value="TreeGrafter"/>
</dbReference>
<dbReference type="Gene3D" id="2.170.270.10">
    <property type="entry name" value="SET domain"/>
    <property type="match status" value="1"/>
</dbReference>
<gene>
    <name evidence="5" type="ORF">D9Q98_007160</name>
</gene>
<comment type="catalytic activity">
    <reaction evidence="1">
        <text>S-ubiquitinyl-[E2 ubiquitin-conjugating enzyme]-L-cysteine + [acceptor protein]-L-lysine = [E2 ubiquitin-conjugating enzyme]-L-cysteine + N(6)-ubiquitinyl-[acceptor protein]-L-lysine.</text>
        <dbReference type="EC" id="2.3.2.27"/>
    </reaction>
</comment>
<evidence type="ECO:0000256" key="1">
    <source>
        <dbReference type="ARBA" id="ARBA00000900"/>
    </source>
</evidence>
<name>A0A9D4TJK9_CHLVU</name>
<evidence type="ECO:0000313" key="5">
    <source>
        <dbReference type="EMBL" id="KAI3427225.1"/>
    </source>
</evidence>
<feature type="compositionally biased region" description="Polar residues" evidence="4">
    <location>
        <begin position="566"/>
        <end position="580"/>
    </location>
</feature>
<protein>
    <recommendedName>
        <fullName evidence="2">RING-type E3 ubiquitin transferase</fullName>
        <ecNumber evidence="2">2.3.2.27</ecNumber>
    </recommendedName>
</protein>
<evidence type="ECO:0000256" key="2">
    <source>
        <dbReference type="ARBA" id="ARBA00012483"/>
    </source>
</evidence>
<dbReference type="EC" id="2.3.2.27" evidence="2"/>
<dbReference type="AlphaFoldDB" id="A0A9D4TJK9"/>
<dbReference type="SUPFAM" id="SSF82199">
    <property type="entry name" value="SET domain"/>
    <property type="match status" value="1"/>
</dbReference>
<dbReference type="InterPro" id="IPR046341">
    <property type="entry name" value="SET_dom_sf"/>
</dbReference>
<feature type="region of interest" description="Disordered" evidence="4">
    <location>
        <begin position="566"/>
        <end position="628"/>
    </location>
</feature>
<dbReference type="Proteomes" id="UP001055712">
    <property type="component" value="Unassembled WGS sequence"/>
</dbReference>